<keyword evidence="1" id="KW-1133">Transmembrane helix</keyword>
<name>A0AAW7X824_9GAMM</name>
<comment type="caution">
    <text evidence="2">The sequence shown here is derived from an EMBL/GenBank/DDBJ whole genome shotgun (WGS) entry which is preliminary data.</text>
</comment>
<evidence type="ECO:0000256" key="1">
    <source>
        <dbReference type="SAM" id="Phobius"/>
    </source>
</evidence>
<dbReference type="EMBL" id="JAUOPB010000011">
    <property type="protein sequence ID" value="MDO6423767.1"/>
    <property type="molecule type" value="Genomic_DNA"/>
</dbReference>
<feature type="transmembrane region" description="Helical" evidence="1">
    <location>
        <begin position="112"/>
        <end position="132"/>
    </location>
</feature>
<proteinExistence type="predicted"/>
<sequence>MKLRLNGSDIDEVVTESMLEKHLMSLPGGDADSFLILSKSELSYIQTSGSSNEGFILEYQEGDIAKHYTCTTSPLSTSQVLNAFKGYLIGSESWKVDLSWEKEDLSSDSSSFGAFKLLLIGLLIFVVTIVLFNA</sequence>
<dbReference type="RefSeq" id="WP_303493331.1">
    <property type="nucleotide sequence ID" value="NZ_JAUOPB010000011.1"/>
</dbReference>
<gene>
    <name evidence="2" type="ORF">Q4521_14890</name>
</gene>
<keyword evidence="1" id="KW-0812">Transmembrane</keyword>
<protein>
    <submittedName>
        <fullName evidence="2">Uncharacterized protein</fullName>
    </submittedName>
</protein>
<evidence type="ECO:0000313" key="2">
    <source>
        <dbReference type="EMBL" id="MDO6423767.1"/>
    </source>
</evidence>
<dbReference type="AlphaFoldDB" id="A0AAW7X824"/>
<accession>A0AAW7X824</accession>
<organism evidence="2 3">
    <name type="scientific">Saccharophagus degradans</name>
    <dbReference type="NCBI Taxonomy" id="86304"/>
    <lineage>
        <taxon>Bacteria</taxon>
        <taxon>Pseudomonadati</taxon>
        <taxon>Pseudomonadota</taxon>
        <taxon>Gammaproteobacteria</taxon>
        <taxon>Cellvibrionales</taxon>
        <taxon>Cellvibrionaceae</taxon>
        <taxon>Saccharophagus</taxon>
    </lineage>
</organism>
<reference evidence="2" key="1">
    <citation type="submission" date="2023-07" db="EMBL/GenBank/DDBJ databases">
        <title>Genome content predicts the carbon catabolic preferences of heterotrophic bacteria.</title>
        <authorList>
            <person name="Gralka M."/>
        </authorList>
    </citation>
    <scope>NUCLEOTIDE SEQUENCE</scope>
    <source>
        <strain evidence="2">I3M17_2</strain>
    </source>
</reference>
<keyword evidence="1" id="KW-0472">Membrane</keyword>
<dbReference type="Proteomes" id="UP001169760">
    <property type="component" value="Unassembled WGS sequence"/>
</dbReference>
<evidence type="ECO:0000313" key="3">
    <source>
        <dbReference type="Proteomes" id="UP001169760"/>
    </source>
</evidence>